<dbReference type="PANTHER" id="PTHR10587">
    <property type="entry name" value="GLYCOSYL TRANSFERASE-RELATED"/>
    <property type="match status" value="1"/>
</dbReference>
<dbReference type="PROSITE" id="PS51677">
    <property type="entry name" value="NODB"/>
    <property type="match status" value="1"/>
</dbReference>
<gene>
    <name evidence="3" type="ORF">SAMN05216238_11273</name>
</gene>
<proteinExistence type="predicted"/>
<evidence type="ECO:0000313" key="3">
    <source>
        <dbReference type="EMBL" id="SFE30333.1"/>
    </source>
</evidence>
<dbReference type="SUPFAM" id="SSF88713">
    <property type="entry name" value="Glycoside hydrolase/deacetylase"/>
    <property type="match status" value="1"/>
</dbReference>
<keyword evidence="1" id="KW-0732">Signal</keyword>
<sequence>MKYYYIMALTFVLVLLTFAAEADASQPAGGYGWGFKKNDDHHIPDVGKYKQILEEHHAYYADDSGEKTVYLTFDNGYEKGYTDEVLDVLKKHEVPAAFFLTGHYVESEPNLVKRMAEEGHIIGNHSYHHPDLTVVTKEKMAKELETLEQAVADVSAQKEIKYLRPPKGMFSEKSLKWANELGYIHVFWSLAFVDWGEQRGWRHAYENIMDHMHPGAIVLLHTVSSDNAKALDKMIAEMKKQGYQFRTLDHLVMKNNLPQPIYGY</sequence>
<name>A0A1I1ZIF5_9BACI</name>
<dbReference type="GO" id="GO:0016810">
    <property type="term" value="F:hydrolase activity, acting on carbon-nitrogen (but not peptide) bonds"/>
    <property type="evidence" value="ECO:0007669"/>
    <property type="project" value="InterPro"/>
</dbReference>
<organism evidence="3 4">
    <name type="scientific">Lentibacillus persicus</name>
    <dbReference type="NCBI Taxonomy" id="640948"/>
    <lineage>
        <taxon>Bacteria</taxon>
        <taxon>Bacillati</taxon>
        <taxon>Bacillota</taxon>
        <taxon>Bacilli</taxon>
        <taxon>Bacillales</taxon>
        <taxon>Bacillaceae</taxon>
        <taxon>Lentibacillus</taxon>
    </lineage>
</organism>
<evidence type="ECO:0000313" key="4">
    <source>
        <dbReference type="Proteomes" id="UP000199474"/>
    </source>
</evidence>
<dbReference type="Proteomes" id="UP000199474">
    <property type="component" value="Unassembled WGS sequence"/>
</dbReference>
<dbReference type="Pfam" id="PF01522">
    <property type="entry name" value="Polysacc_deac_1"/>
    <property type="match status" value="1"/>
</dbReference>
<dbReference type="OrthoDB" id="9812065at2"/>
<dbReference type="AlphaFoldDB" id="A0A1I1ZIF5"/>
<dbReference type="GO" id="GO:0016020">
    <property type="term" value="C:membrane"/>
    <property type="evidence" value="ECO:0007669"/>
    <property type="project" value="TreeGrafter"/>
</dbReference>
<accession>A0A1I1ZIF5</accession>
<dbReference type="NCBIfam" id="TIGR02884">
    <property type="entry name" value="spore_pdaA"/>
    <property type="match status" value="1"/>
</dbReference>
<dbReference type="InterPro" id="IPR050248">
    <property type="entry name" value="Polysacc_deacetylase_ArnD"/>
</dbReference>
<protein>
    <submittedName>
        <fullName evidence="3">Peptidoglycan-N-acetylmuramic acid deacetylase</fullName>
    </submittedName>
</protein>
<feature type="chain" id="PRO_5039353644" evidence="1">
    <location>
        <begin position="23"/>
        <end position="264"/>
    </location>
</feature>
<dbReference type="GO" id="GO:0005975">
    <property type="term" value="P:carbohydrate metabolic process"/>
    <property type="evidence" value="ECO:0007669"/>
    <property type="project" value="InterPro"/>
</dbReference>
<dbReference type="InterPro" id="IPR014235">
    <property type="entry name" value="Spore_PdaA"/>
</dbReference>
<dbReference type="PANTHER" id="PTHR10587:SF78">
    <property type="entry name" value="PEPTIDOGLYCAN-N-ACETYLMURAMIC ACID DEACETYLASE PDAA"/>
    <property type="match status" value="1"/>
</dbReference>
<dbReference type="CDD" id="cd10948">
    <property type="entry name" value="CE4_BsPdaA_like"/>
    <property type="match status" value="1"/>
</dbReference>
<reference evidence="4" key="1">
    <citation type="submission" date="2016-10" db="EMBL/GenBank/DDBJ databases">
        <authorList>
            <person name="Varghese N."/>
            <person name="Submissions S."/>
        </authorList>
    </citation>
    <scope>NUCLEOTIDE SEQUENCE [LARGE SCALE GENOMIC DNA]</scope>
    <source>
        <strain evidence="4">DSM 22530</strain>
    </source>
</reference>
<dbReference type="Gene3D" id="3.20.20.370">
    <property type="entry name" value="Glycoside hydrolase/deacetylase"/>
    <property type="match status" value="1"/>
</dbReference>
<feature type="domain" description="NodB homology" evidence="2">
    <location>
        <begin position="67"/>
        <end position="246"/>
    </location>
</feature>
<feature type="signal peptide" evidence="1">
    <location>
        <begin position="1"/>
        <end position="22"/>
    </location>
</feature>
<dbReference type="STRING" id="640948.SAMN05216238_11273"/>
<dbReference type="InterPro" id="IPR011330">
    <property type="entry name" value="Glyco_hydro/deAcase_b/a-brl"/>
</dbReference>
<keyword evidence="4" id="KW-1185">Reference proteome</keyword>
<evidence type="ECO:0000259" key="2">
    <source>
        <dbReference type="PROSITE" id="PS51677"/>
    </source>
</evidence>
<dbReference type="InterPro" id="IPR002509">
    <property type="entry name" value="NODB_dom"/>
</dbReference>
<dbReference type="EMBL" id="FOMR01000012">
    <property type="protein sequence ID" value="SFE30333.1"/>
    <property type="molecule type" value="Genomic_DNA"/>
</dbReference>
<evidence type="ECO:0000256" key="1">
    <source>
        <dbReference type="SAM" id="SignalP"/>
    </source>
</evidence>
<dbReference type="RefSeq" id="WP_090086830.1">
    <property type="nucleotide sequence ID" value="NZ_FOMR01000012.1"/>
</dbReference>